<dbReference type="InterPro" id="IPR021109">
    <property type="entry name" value="Peptidase_aspartic_dom_sf"/>
</dbReference>
<dbReference type="AlphaFoldDB" id="A0A7R8UKL8"/>
<dbReference type="InterPro" id="IPR001969">
    <property type="entry name" value="Aspartic_peptidase_AS"/>
</dbReference>
<feature type="domain" description="OCIA" evidence="2">
    <location>
        <begin position="526"/>
        <end position="611"/>
    </location>
</feature>
<gene>
    <name evidence="3" type="ORF">HERILL_LOCUS5600</name>
</gene>
<name>A0A7R8UKL8_HERIL</name>
<dbReference type="InParanoid" id="A0A7R8UKL8"/>
<evidence type="ECO:0000313" key="4">
    <source>
        <dbReference type="Proteomes" id="UP000594454"/>
    </source>
</evidence>
<dbReference type="GO" id="GO:0004190">
    <property type="term" value="F:aspartic-type endopeptidase activity"/>
    <property type="evidence" value="ECO:0007669"/>
    <property type="project" value="InterPro"/>
</dbReference>
<dbReference type="OrthoDB" id="6513616at2759"/>
<keyword evidence="4" id="KW-1185">Reference proteome</keyword>
<feature type="compositionally biased region" description="Basic and acidic residues" evidence="1">
    <location>
        <begin position="738"/>
        <end position="752"/>
    </location>
</feature>
<dbReference type="Proteomes" id="UP000594454">
    <property type="component" value="Chromosome 2"/>
</dbReference>
<organism evidence="3 4">
    <name type="scientific">Hermetia illucens</name>
    <name type="common">Black soldier fly</name>
    <dbReference type="NCBI Taxonomy" id="343691"/>
    <lineage>
        <taxon>Eukaryota</taxon>
        <taxon>Metazoa</taxon>
        <taxon>Ecdysozoa</taxon>
        <taxon>Arthropoda</taxon>
        <taxon>Hexapoda</taxon>
        <taxon>Insecta</taxon>
        <taxon>Pterygota</taxon>
        <taxon>Neoptera</taxon>
        <taxon>Endopterygota</taxon>
        <taxon>Diptera</taxon>
        <taxon>Brachycera</taxon>
        <taxon>Stratiomyomorpha</taxon>
        <taxon>Stratiomyidae</taxon>
        <taxon>Hermetiinae</taxon>
        <taxon>Hermetia</taxon>
    </lineage>
</organism>
<dbReference type="PANTHER" id="PTHR13336:SF3">
    <property type="entry name" value="OCIA DOMAIN-CONTAINING PROTEIN 1"/>
    <property type="match status" value="1"/>
</dbReference>
<dbReference type="PANTHER" id="PTHR13336">
    <property type="entry name" value="OVARIAN CARCINOMA IMMUNOREACTIVE ANTIGEN"/>
    <property type="match status" value="1"/>
</dbReference>
<dbReference type="PROSITE" id="PS00141">
    <property type="entry name" value="ASP_PROTEASE"/>
    <property type="match status" value="1"/>
</dbReference>
<dbReference type="GO" id="GO:0006508">
    <property type="term" value="P:proteolysis"/>
    <property type="evidence" value="ECO:0007669"/>
    <property type="project" value="InterPro"/>
</dbReference>
<sequence length="764" mass="87281">MDFKTITAHISSLPNFMGDQHDLHTFIGSIDSIQKMIQTFSEDQQTLINYQIMGKLLGKPKQVVNALPSTQWISIKGALLLHFDEPESESRLMEKILAAQFTTPAKLYEYVTEQAANEIKLRREMVKYCYIDKCPEPVRGVLCAHKPDTLEAAYAVLVNAGYLRFSVNQNRNSSQYNNYRIKLTIILIITTLRLNSTQAEILLKIIIPTTIFVIKFMNLKQTQFNHRQNSGNYNQRPHSRNFRRNDLSMPTDVSMNTATTSGSSLHMGFEKFSITSLGRLPILRLTIEGRPLKCLIDTGSTHCIMNSKLVGHNRRYPLDKPFIMSTIHKKEEIRYGLKTEFPSEFRTKHHIGWKLIDFVSNTFDCIIGQNALSGTQAILDFSKNIITINNISLSFIQEGENYSMIANEVSNILNKESSEIPEISVNPNNETNYTTEEDLMIERIKDEFADIQYDKHKKLTFTHEIKHELKLTTSEPIYQQNYRYPYSLRDFVKRQIKEDLEQDATLPSPGGAPPCPKPRHQHPLAHYQFSAEELRVLRECNTESFFQRSLPIGTGLGLAAYYGVKRGFLSPNQRFGAVPKVVVSVIVGYFIGKVSYQRKCAQKLMQLPNSKLAEVLRQRKKGSLYDSLTPDQGLGAGLALAPFTTPNPDIYSDETIRKGRVNSLDLDTERPVQKGLDDTYRPTLDSPAIVYEDNLPAEPPKQTVSYDELRKQNRDEYYKKSQNQFYRPVPPEAPTVIRGKEEPTAPEPEKPQGTKNRYGDVWTQ</sequence>
<protein>
    <recommendedName>
        <fullName evidence="2">OCIA domain-containing protein</fullName>
    </recommendedName>
</protein>
<reference evidence="3 4" key="1">
    <citation type="submission" date="2020-11" db="EMBL/GenBank/DDBJ databases">
        <authorList>
            <person name="Wallbank WR R."/>
            <person name="Pardo Diaz C."/>
            <person name="Kozak K."/>
            <person name="Martin S."/>
            <person name="Jiggins C."/>
            <person name="Moest M."/>
            <person name="Warren A I."/>
            <person name="Generalovic N T."/>
            <person name="Byers J.R.P. K."/>
            <person name="Montejo-Kovacevich G."/>
            <person name="Yen C E."/>
        </authorList>
    </citation>
    <scope>NUCLEOTIDE SEQUENCE [LARGE SCALE GENOMIC DNA]</scope>
</reference>
<dbReference type="EMBL" id="LR899010">
    <property type="protein sequence ID" value="CAD7082577.1"/>
    <property type="molecule type" value="Genomic_DNA"/>
</dbReference>
<dbReference type="CDD" id="cd00303">
    <property type="entry name" value="retropepsin_like"/>
    <property type="match status" value="1"/>
</dbReference>
<evidence type="ECO:0000259" key="2">
    <source>
        <dbReference type="Pfam" id="PF07051"/>
    </source>
</evidence>
<accession>A0A7R8UKL8</accession>
<dbReference type="Gene3D" id="2.40.70.10">
    <property type="entry name" value="Acid Proteases"/>
    <property type="match status" value="1"/>
</dbReference>
<evidence type="ECO:0000313" key="3">
    <source>
        <dbReference type="EMBL" id="CAD7082577.1"/>
    </source>
</evidence>
<proteinExistence type="predicted"/>
<dbReference type="SUPFAM" id="SSF50630">
    <property type="entry name" value="Acid proteases"/>
    <property type="match status" value="1"/>
</dbReference>
<dbReference type="InterPro" id="IPR040187">
    <property type="entry name" value="OCAD1/2"/>
</dbReference>
<feature type="region of interest" description="Disordered" evidence="1">
    <location>
        <begin position="720"/>
        <end position="764"/>
    </location>
</feature>
<dbReference type="Pfam" id="PF07051">
    <property type="entry name" value="OCIA"/>
    <property type="match status" value="1"/>
</dbReference>
<dbReference type="GO" id="GO:0005768">
    <property type="term" value="C:endosome"/>
    <property type="evidence" value="ECO:0007669"/>
    <property type="project" value="TreeGrafter"/>
</dbReference>
<evidence type="ECO:0000256" key="1">
    <source>
        <dbReference type="SAM" id="MobiDB-lite"/>
    </source>
</evidence>
<dbReference type="InterPro" id="IPR009764">
    <property type="entry name" value="OCIA_dom"/>
</dbReference>